<dbReference type="RefSeq" id="WP_183797195.1">
    <property type="nucleotide sequence ID" value="NZ_JACIII010000003.1"/>
</dbReference>
<proteinExistence type="predicted"/>
<evidence type="ECO:0000313" key="1">
    <source>
        <dbReference type="EMBL" id="MBB6201369.1"/>
    </source>
</evidence>
<gene>
    <name evidence="1" type="ORF">GGD69_002222</name>
</gene>
<dbReference type="AlphaFoldDB" id="A0AAW3URW7"/>
<evidence type="ECO:0000313" key="2">
    <source>
        <dbReference type="Proteomes" id="UP000518681"/>
    </source>
</evidence>
<accession>A0AAW3URW7</accession>
<comment type="caution">
    <text evidence="1">The sequence shown here is derived from an EMBL/GenBank/DDBJ whole genome shotgun (WGS) entry which is preliminary data.</text>
</comment>
<protein>
    <recommendedName>
        <fullName evidence="3">Immunity protein 50</fullName>
    </recommendedName>
</protein>
<dbReference type="Proteomes" id="UP000518681">
    <property type="component" value="Unassembled WGS sequence"/>
</dbReference>
<sequence length="151" mass="16708">MTTETLAAHFQRLKGSPIRLGEAQVFAMYESTVPAGQQLIRISRDAARETPTQGLRLKISPGKFEVNDQLLPDVVLWANTCPEDVTLSMSSEADAVLKIWNVWSVDGTMHAWLGNAGMLVEQHACELTLRCSDGVDDICFSDLVVRIRFTS</sequence>
<name>A0AAW3URW7_9BURK</name>
<dbReference type="EMBL" id="JACIIK010000004">
    <property type="protein sequence ID" value="MBB6201369.1"/>
    <property type="molecule type" value="Genomic_DNA"/>
</dbReference>
<reference evidence="1 2" key="1">
    <citation type="submission" date="2020-08" db="EMBL/GenBank/DDBJ databases">
        <title>Genomic Encyclopedia of Type Strains, Phase IV (KMG-V): Genome sequencing to study the core and pangenomes of soil and plant-associated prokaryotes.</title>
        <authorList>
            <person name="Whitman W."/>
        </authorList>
    </citation>
    <scope>NUCLEOTIDE SEQUENCE [LARGE SCALE GENOMIC DNA]</scope>
    <source>
        <strain evidence="1 2">SEMIA 4013</strain>
    </source>
</reference>
<evidence type="ECO:0008006" key="3">
    <source>
        <dbReference type="Google" id="ProtNLM"/>
    </source>
</evidence>
<organism evidence="1 2">
    <name type="scientific">Paraburkholderia fungorum</name>
    <dbReference type="NCBI Taxonomy" id="134537"/>
    <lineage>
        <taxon>Bacteria</taxon>
        <taxon>Pseudomonadati</taxon>
        <taxon>Pseudomonadota</taxon>
        <taxon>Betaproteobacteria</taxon>
        <taxon>Burkholderiales</taxon>
        <taxon>Burkholderiaceae</taxon>
        <taxon>Paraburkholderia</taxon>
    </lineage>
</organism>